<dbReference type="FunFam" id="3.40.50.150:FF:000022">
    <property type="entry name" value="Ribosomal RNA small subunit methyltransferase B"/>
    <property type="match status" value="1"/>
</dbReference>
<dbReference type="NCBIfam" id="NF008149">
    <property type="entry name" value="PRK10901.1"/>
    <property type="match status" value="1"/>
</dbReference>
<proteinExistence type="inferred from homology"/>
<dbReference type="InterPro" id="IPR004573">
    <property type="entry name" value="rRNA_ssu_MeTfrase_B"/>
</dbReference>
<dbReference type="GO" id="GO:0005829">
    <property type="term" value="C:cytosol"/>
    <property type="evidence" value="ECO:0007669"/>
    <property type="project" value="TreeGrafter"/>
</dbReference>
<dbReference type="InterPro" id="IPR029063">
    <property type="entry name" value="SAM-dependent_MTases_sf"/>
</dbReference>
<evidence type="ECO:0000256" key="7">
    <source>
        <dbReference type="ARBA" id="ARBA00022603"/>
    </source>
</evidence>
<dbReference type="InterPro" id="IPR006027">
    <property type="entry name" value="NusB_RsmB_TIM44"/>
</dbReference>
<dbReference type="GO" id="GO:0009383">
    <property type="term" value="F:rRNA (cytosine-C5-)-methyltransferase activity"/>
    <property type="evidence" value="ECO:0007669"/>
    <property type="project" value="TreeGrafter"/>
</dbReference>
<reference evidence="17 18" key="1">
    <citation type="submission" date="2019-03" db="EMBL/GenBank/DDBJ databases">
        <authorList>
            <consortium name="Pathogen Informatics"/>
        </authorList>
    </citation>
    <scope>NUCLEOTIDE SEQUENCE [LARGE SCALE GENOMIC DNA]</scope>
    <source>
        <strain evidence="17 18">NCTC13038</strain>
    </source>
</reference>
<dbReference type="Gene3D" id="1.10.287.730">
    <property type="entry name" value="Helix hairpin bin"/>
    <property type="match status" value="1"/>
</dbReference>
<dbReference type="EMBL" id="CAADJG010000002">
    <property type="protein sequence ID" value="VFS86187.1"/>
    <property type="molecule type" value="Genomic_DNA"/>
</dbReference>
<name>A0A485CNP8_RAOTE</name>
<dbReference type="Gene3D" id="1.10.940.10">
    <property type="entry name" value="NusB-like"/>
    <property type="match status" value="1"/>
</dbReference>
<dbReference type="NCBIfam" id="TIGR00563">
    <property type="entry name" value="rsmB"/>
    <property type="match status" value="1"/>
</dbReference>
<keyword evidence="9 15" id="KW-0949">S-adenosyl-L-methionine</keyword>
<dbReference type="PANTHER" id="PTHR22807">
    <property type="entry name" value="NOP2 YEAST -RELATED NOL1/NOP2/FMU SUN DOMAIN-CONTAINING"/>
    <property type="match status" value="1"/>
</dbReference>
<evidence type="ECO:0000256" key="4">
    <source>
        <dbReference type="ARBA" id="ARBA00012140"/>
    </source>
</evidence>
<dbReference type="SUPFAM" id="SSF53335">
    <property type="entry name" value="S-adenosyl-L-methionine-dependent methyltransferases"/>
    <property type="match status" value="1"/>
</dbReference>
<protein>
    <recommendedName>
        <fullName evidence="14">Ribosomal RNA small subunit methyltransferase B</fullName>
        <ecNumber evidence="4">2.1.1.176</ecNumber>
    </recommendedName>
    <alternativeName>
        <fullName evidence="11">16S rRNA m5C967 methyltransferase</fullName>
    </alternativeName>
    <alternativeName>
        <fullName evidence="12">rRNA (cytosine-C(5)-)-methyltransferase RsmB</fullName>
    </alternativeName>
</protein>
<comment type="subcellular location">
    <subcellularLocation>
        <location evidence="2">Cytoplasm</location>
    </subcellularLocation>
</comment>
<dbReference type="InterPro" id="IPR048019">
    <property type="entry name" value="RsmB-like_N"/>
</dbReference>
<dbReference type="InterPro" id="IPR049560">
    <property type="entry name" value="MeTrfase_RsmB-F_NOP2_cat"/>
</dbReference>
<dbReference type="InterPro" id="IPR035926">
    <property type="entry name" value="NusB-like_sf"/>
</dbReference>
<evidence type="ECO:0000313" key="17">
    <source>
        <dbReference type="EMBL" id="VFS86187.1"/>
    </source>
</evidence>
<dbReference type="Pfam" id="PF01189">
    <property type="entry name" value="Methyltr_RsmB-F"/>
    <property type="match status" value="1"/>
</dbReference>
<evidence type="ECO:0000256" key="2">
    <source>
        <dbReference type="ARBA" id="ARBA00004496"/>
    </source>
</evidence>
<dbReference type="CDD" id="cd00620">
    <property type="entry name" value="Methyltransferase_Sun"/>
    <property type="match status" value="1"/>
</dbReference>
<evidence type="ECO:0000256" key="15">
    <source>
        <dbReference type="PROSITE-ProRule" id="PRU01023"/>
    </source>
</evidence>
<dbReference type="InterPro" id="IPR001678">
    <property type="entry name" value="MeTrfase_RsmB-F_NOP2_dom"/>
</dbReference>
<feature type="binding site" evidence="15">
    <location>
        <position position="250"/>
    </location>
    <ligand>
        <name>S-adenosyl-L-methionine</name>
        <dbReference type="ChEBI" id="CHEBI:59789"/>
    </ligand>
</feature>
<dbReference type="FunFam" id="3.30.70.1170:FF:000002">
    <property type="entry name" value="Ribosomal RNA small subunit methyltransferase B"/>
    <property type="match status" value="1"/>
</dbReference>
<dbReference type="SUPFAM" id="SSF48013">
    <property type="entry name" value="NusB-like"/>
    <property type="match status" value="1"/>
</dbReference>
<evidence type="ECO:0000313" key="18">
    <source>
        <dbReference type="Proteomes" id="UP000332594"/>
    </source>
</evidence>
<evidence type="ECO:0000256" key="12">
    <source>
        <dbReference type="ARBA" id="ARBA00031088"/>
    </source>
</evidence>
<sequence length="404" mass="45572">MLPPLQQKVGEKDKALLQELCFGVLRTLSQMEWLINKLMARPMTGKQRTVHYLIMVGFYQLLHTRIPAHAALAETVEGAVAIKRPQLKGLINGVLRQFQRQQEELLGEFAESESRFLHPAWLIKRIQKAWPQQWQAIADANNQRPPMWLRVNRNHHSRDEWLALLEEAGMQGFVHPDYPDAVRLATPAPVQALPGFEQGWVTVQDASAQGCMRYLTPENGERILDLCAAPGGKTTHILEVAPQASVMAVDIDEQRLSRVYDNLKRLGMKAQVKQGDGRYPAQWCDDEKFDRILLDAPCSATGVIRRHPDIKWLRRDRDIAELAQLQAEILDAIWGHLKPGGTLVYATCSILPEENSQQIAAFLARTPDAELSITGTPEQPGQQNLPGAEEGDGFFYAKLIKHRK</sequence>
<evidence type="ECO:0000256" key="1">
    <source>
        <dbReference type="ARBA" id="ARBA00002724"/>
    </source>
</evidence>
<dbReference type="InterPro" id="IPR054728">
    <property type="entry name" value="RsmB-like_ferredoxin"/>
</dbReference>
<evidence type="ECO:0000256" key="3">
    <source>
        <dbReference type="ARBA" id="ARBA00007494"/>
    </source>
</evidence>
<dbReference type="PROSITE" id="PS51686">
    <property type="entry name" value="SAM_MT_RSMB_NOP"/>
    <property type="match status" value="1"/>
</dbReference>
<dbReference type="GO" id="GO:0006355">
    <property type="term" value="P:regulation of DNA-templated transcription"/>
    <property type="evidence" value="ECO:0007669"/>
    <property type="project" value="InterPro"/>
</dbReference>
<evidence type="ECO:0000256" key="10">
    <source>
        <dbReference type="ARBA" id="ARBA00022884"/>
    </source>
</evidence>
<comment type="similarity">
    <text evidence="3 15">Belongs to the class I-like SAM-binding methyltransferase superfamily. RsmB/NOP family.</text>
</comment>
<dbReference type="CDD" id="cd02440">
    <property type="entry name" value="AdoMet_MTases"/>
    <property type="match status" value="1"/>
</dbReference>
<dbReference type="FunFam" id="1.10.940.10:FF:000002">
    <property type="entry name" value="Ribosomal RNA small subunit methyltransferase B"/>
    <property type="match status" value="1"/>
</dbReference>
<dbReference type="Gene3D" id="3.40.50.150">
    <property type="entry name" value="Vaccinia Virus protein VP39"/>
    <property type="match status" value="1"/>
</dbReference>
<organism evidence="17 18">
    <name type="scientific">Raoultella terrigena</name>
    <name type="common">Klebsiella terrigena</name>
    <dbReference type="NCBI Taxonomy" id="577"/>
    <lineage>
        <taxon>Bacteria</taxon>
        <taxon>Pseudomonadati</taxon>
        <taxon>Pseudomonadota</taxon>
        <taxon>Gammaproteobacteria</taxon>
        <taxon>Enterobacterales</taxon>
        <taxon>Enterobacteriaceae</taxon>
        <taxon>Klebsiella/Raoultella group</taxon>
        <taxon>Raoultella</taxon>
    </lineage>
</organism>
<gene>
    <name evidence="17" type="primary">rsmB</name>
    <name evidence="17" type="ORF">NCTC13038_05290</name>
</gene>
<evidence type="ECO:0000256" key="13">
    <source>
        <dbReference type="ARBA" id="ARBA00047283"/>
    </source>
</evidence>
<keyword evidence="7 15" id="KW-0489">Methyltransferase</keyword>
<keyword evidence="10 15" id="KW-0694">RNA-binding</keyword>
<evidence type="ECO:0000256" key="5">
    <source>
        <dbReference type="ARBA" id="ARBA00022490"/>
    </source>
</evidence>
<keyword evidence="5" id="KW-0963">Cytoplasm</keyword>
<keyword evidence="6" id="KW-0698">rRNA processing</keyword>
<dbReference type="NCBIfam" id="NF011494">
    <property type="entry name" value="PRK14902.1"/>
    <property type="match status" value="1"/>
</dbReference>
<feature type="binding site" evidence="15">
    <location>
        <position position="276"/>
    </location>
    <ligand>
        <name>S-adenosyl-L-methionine</name>
        <dbReference type="ChEBI" id="CHEBI:59789"/>
    </ligand>
</feature>
<dbReference type="Pfam" id="PF22458">
    <property type="entry name" value="RsmF-B_ferredox"/>
    <property type="match status" value="1"/>
</dbReference>
<accession>A0A485CNP8</accession>
<dbReference type="Proteomes" id="UP000332594">
    <property type="component" value="Unassembled WGS sequence"/>
</dbReference>
<comment type="function">
    <text evidence="1">Specifically methylates the cytosine at position 967 (m5C967) of 16S rRNA.</text>
</comment>
<dbReference type="PROSITE" id="PS01153">
    <property type="entry name" value="NOL1_NOP2_SUN"/>
    <property type="match status" value="1"/>
</dbReference>
<dbReference type="Gene3D" id="3.30.70.1170">
    <property type="entry name" value="Sun protein, domain 3"/>
    <property type="match status" value="1"/>
</dbReference>
<dbReference type="Pfam" id="PF01029">
    <property type="entry name" value="NusB"/>
    <property type="match status" value="1"/>
</dbReference>
<dbReference type="AlphaFoldDB" id="A0A485CNP8"/>
<comment type="catalytic activity">
    <reaction evidence="13">
        <text>cytidine(967) in 16S rRNA + S-adenosyl-L-methionine = 5-methylcytidine(967) in 16S rRNA + S-adenosyl-L-homocysteine + H(+)</text>
        <dbReference type="Rhea" id="RHEA:42748"/>
        <dbReference type="Rhea" id="RHEA-COMP:10219"/>
        <dbReference type="Rhea" id="RHEA-COMP:10220"/>
        <dbReference type="ChEBI" id="CHEBI:15378"/>
        <dbReference type="ChEBI" id="CHEBI:57856"/>
        <dbReference type="ChEBI" id="CHEBI:59789"/>
        <dbReference type="ChEBI" id="CHEBI:74483"/>
        <dbReference type="ChEBI" id="CHEBI:82748"/>
        <dbReference type="EC" id="2.1.1.176"/>
    </reaction>
</comment>
<keyword evidence="8 15" id="KW-0808">Transferase</keyword>
<evidence type="ECO:0000256" key="8">
    <source>
        <dbReference type="ARBA" id="ARBA00022679"/>
    </source>
</evidence>
<feature type="binding site" evidence="15">
    <location>
        <begin position="227"/>
        <end position="233"/>
    </location>
    <ligand>
        <name>S-adenosyl-L-methionine</name>
        <dbReference type="ChEBI" id="CHEBI:59789"/>
    </ligand>
</feature>
<evidence type="ECO:0000256" key="11">
    <source>
        <dbReference type="ARBA" id="ARBA00030399"/>
    </source>
</evidence>
<dbReference type="InterPro" id="IPR023267">
    <property type="entry name" value="RCMT"/>
</dbReference>
<evidence type="ECO:0000256" key="14">
    <source>
        <dbReference type="ARBA" id="ARBA00067267"/>
    </source>
</evidence>
<dbReference type="InterPro" id="IPR018314">
    <property type="entry name" value="RsmB/NOL1/NOP2-like_CS"/>
</dbReference>
<evidence type="ECO:0000256" key="6">
    <source>
        <dbReference type="ARBA" id="ARBA00022552"/>
    </source>
</evidence>
<evidence type="ECO:0000256" key="9">
    <source>
        <dbReference type="ARBA" id="ARBA00022691"/>
    </source>
</evidence>
<feature type="active site" description="Nucleophile" evidence="15">
    <location>
        <position position="348"/>
    </location>
</feature>
<dbReference type="PANTHER" id="PTHR22807:SF61">
    <property type="entry name" value="NOL1_NOP2_SUN FAMILY PROTEIN _ ANTITERMINATION NUSB DOMAIN-CONTAINING PROTEIN"/>
    <property type="match status" value="1"/>
</dbReference>
<evidence type="ECO:0000259" key="16">
    <source>
        <dbReference type="PROSITE" id="PS51686"/>
    </source>
</evidence>
<feature type="binding site" evidence="15">
    <location>
        <position position="295"/>
    </location>
    <ligand>
        <name>S-adenosyl-L-methionine</name>
        <dbReference type="ChEBI" id="CHEBI:59789"/>
    </ligand>
</feature>
<feature type="domain" description="SAM-dependent MTase RsmB/NOP-type" evidence="16">
    <location>
        <begin position="137"/>
        <end position="402"/>
    </location>
</feature>
<dbReference type="EC" id="2.1.1.176" evidence="4"/>
<dbReference type="PRINTS" id="PR02008">
    <property type="entry name" value="RCMTFAMILY"/>
</dbReference>
<dbReference type="GO" id="GO:0003723">
    <property type="term" value="F:RNA binding"/>
    <property type="evidence" value="ECO:0007669"/>
    <property type="project" value="UniProtKB-UniRule"/>
</dbReference>
<dbReference type="GO" id="GO:0070475">
    <property type="term" value="P:rRNA base methylation"/>
    <property type="evidence" value="ECO:0007669"/>
    <property type="project" value="TreeGrafter"/>
</dbReference>